<dbReference type="RefSeq" id="WP_013817310.1">
    <property type="nucleotide sequence ID" value="NC_015572.1"/>
</dbReference>
<dbReference type="InterPro" id="IPR043502">
    <property type="entry name" value="DNA/RNA_pol_sf"/>
</dbReference>
<keyword evidence="4" id="KW-0808">Transferase</keyword>
<dbReference type="KEGG" id="mmt:Metme_0595"/>
<keyword evidence="5" id="KW-1185">Reference proteome</keyword>
<dbReference type="SUPFAM" id="SSF56672">
    <property type="entry name" value="DNA/RNA polymerases"/>
    <property type="match status" value="1"/>
</dbReference>
<keyword evidence="4" id="KW-0548">Nucleotidyltransferase</keyword>
<dbReference type="KEGG" id="mmt:Metme_3430"/>
<dbReference type="EMBL" id="CP002738">
    <property type="protein sequence ID" value="AEG01800.1"/>
    <property type="molecule type" value="Genomic_DNA"/>
</dbReference>
<reference evidence="5" key="3">
    <citation type="submission" date="2011-05" db="EMBL/GenBank/DDBJ databases">
        <title>Complete sequence of Methylomonas methanica MC09.</title>
        <authorList>
            <consortium name="US DOE Joint Genome Institute"/>
            <person name="Lucas S."/>
            <person name="Han J."/>
            <person name="Lapidus A."/>
            <person name="Cheng J.-F."/>
            <person name="Goodwin L."/>
            <person name="Pitluck S."/>
            <person name="Peters L."/>
            <person name="Mikhailova N."/>
            <person name="Teshima H."/>
            <person name="Han C."/>
            <person name="Tapia R."/>
            <person name="Land M."/>
            <person name="Hauser L."/>
            <person name="Kyrpides N."/>
            <person name="Ivanova N."/>
            <person name="Pagani I."/>
            <person name="Stein L."/>
            <person name="Woyke T."/>
        </authorList>
    </citation>
    <scope>NUCLEOTIDE SEQUENCE [LARGE SCALE GENOMIC DNA]</scope>
    <source>
        <strain evidence="5">MC09</strain>
    </source>
</reference>
<reference evidence="4 5" key="1">
    <citation type="journal article" date="2011" name="J. Bacteriol.">
        <title>Complete Genome Sequence of the Aerobic Marine Methanotroph Methylomonas methanica MC09.</title>
        <authorList>
            <person name="Boden R."/>
            <person name="Cunliffe M."/>
            <person name="Scanlan J."/>
            <person name="Moussard H."/>
            <person name="Kits K.D."/>
            <person name="Klotz M.G."/>
            <person name="Jetten M.S."/>
            <person name="Vuilleumier S."/>
            <person name="Han J."/>
            <person name="Peters L."/>
            <person name="Mikhailova N."/>
            <person name="Teshima H."/>
            <person name="Tapia R."/>
            <person name="Kyrpides N."/>
            <person name="Ivanova N."/>
            <person name="Pagani I."/>
            <person name="Cheng J.F."/>
            <person name="Goodwin L."/>
            <person name="Han C."/>
            <person name="Hauser L."/>
            <person name="Land M.L."/>
            <person name="Lapidus A."/>
            <person name="Lucas S."/>
            <person name="Pitluck S."/>
            <person name="Woyke T."/>
            <person name="Stein L."/>
            <person name="Murrell J.C."/>
        </authorList>
    </citation>
    <scope>NUCLEOTIDE SEQUENCE [LARGE SCALE GENOMIC DNA]</scope>
    <source>
        <strain evidence="4 5">MC09</strain>
    </source>
</reference>
<dbReference type="AlphaFoldDB" id="G0A706"/>
<organism evidence="4 5">
    <name type="scientific">Methylomonas methanica (strain DSM 25384 / MC09)</name>
    <dbReference type="NCBI Taxonomy" id="857087"/>
    <lineage>
        <taxon>Bacteria</taxon>
        <taxon>Pseudomonadati</taxon>
        <taxon>Pseudomonadota</taxon>
        <taxon>Gammaproteobacteria</taxon>
        <taxon>Methylococcales</taxon>
        <taxon>Methylococcaceae</taxon>
        <taxon>Methylomonas</taxon>
    </lineage>
</organism>
<dbReference type="PROSITE" id="PS50878">
    <property type="entry name" value="RT_POL"/>
    <property type="match status" value="1"/>
</dbReference>
<dbReference type="GO" id="GO:0003964">
    <property type="term" value="F:RNA-directed DNA polymerase activity"/>
    <property type="evidence" value="ECO:0007669"/>
    <property type="project" value="UniProtKB-KW"/>
</dbReference>
<dbReference type="eggNOG" id="COG3344">
    <property type="taxonomic scope" value="Bacteria"/>
</dbReference>
<dbReference type="NCBIfam" id="TIGR04416">
    <property type="entry name" value="group_II_RT_mat"/>
    <property type="match status" value="1"/>
</dbReference>
<dbReference type="InterPro" id="IPR030931">
    <property type="entry name" value="Group_II_RT_mat"/>
</dbReference>
<gene>
    <name evidence="3" type="ordered locus">Metme_0595</name>
    <name evidence="4" type="ordered locus">Metme_3430</name>
</gene>
<dbReference type="OrthoDB" id="9793236at2"/>
<proteinExistence type="inferred from homology"/>
<name>G0A706_METMM</name>
<dbReference type="EMBL" id="CP002738">
    <property type="protein sequence ID" value="AEF99039.1"/>
    <property type="molecule type" value="Genomic_DNA"/>
</dbReference>
<dbReference type="PANTHER" id="PTHR34047:SF8">
    <property type="entry name" value="PROTEIN YKFC"/>
    <property type="match status" value="1"/>
</dbReference>
<evidence type="ECO:0000259" key="2">
    <source>
        <dbReference type="PROSITE" id="PS50878"/>
    </source>
</evidence>
<comment type="similarity">
    <text evidence="1">Belongs to the bacterial reverse transcriptase family.</text>
</comment>
<dbReference type="HOGENOM" id="CLU_013584_6_0_6"/>
<evidence type="ECO:0000256" key="1">
    <source>
        <dbReference type="ARBA" id="ARBA00034120"/>
    </source>
</evidence>
<dbReference type="InterPro" id="IPR051083">
    <property type="entry name" value="GrpII_Intron_Splice-Mob/Def"/>
</dbReference>
<evidence type="ECO:0000313" key="4">
    <source>
        <dbReference type="EMBL" id="AEG01800.1"/>
    </source>
</evidence>
<keyword evidence="4" id="KW-0695">RNA-directed DNA polymerase</keyword>
<feature type="domain" description="Reverse transcriptase" evidence="2">
    <location>
        <begin position="67"/>
        <end position="317"/>
    </location>
</feature>
<dbReference type="Gene3D" id="3.30.70.270">
    <property type="match status" value="1"/>
</dbReference>
<dbReference type="InterPro" id="IPR000477">
    <property type="entry name" value="RT_dom"/>
</dbReference>
<evidence type="ECO:0000313" key="3">
    <source>
        <dbReference type="EMBL" id="AEF99039.1"/>
    </source>
</evidence>
<reference key="2">
    <citation type="submission" date="2011-05" db="EMBL/GenBank/DDBJ databases">
        <title>Complete genome sequence of the aerobic marine methanotroph Methylomonas methanica MC09.</title>
        <authorList>
            <person name="Boden R."/>
            <person name="Cunliffe M."/>
            <person name="Scanlan J."/>
            <person name="Moussard H."/>
            <person name="Kits K.D."/>
            <person name="Klotz M."/>
            <person name="Jetten M."/>
            <person name="Vuilleumier S."/>
            <person name="Han J."/>
            <person name="Peters L."/>
            <person name="Mikhailova N."/>
            <person name="Teshima H."/>
            <person name="Tapia R."/>
            <person name="Kyrpides N."/>
            <person name="Ivanova N."/>
            <person name="Pagani I."/>
            <person name="Cheng J.-F."/>
            <person name="Goodwin L."/>
            <person name="Han C."/>
            <person name="Hauser L."/>
            <person name="Land M."/>
            <person name="Lapidus A."/>
            <person name="Lucas S."/>
            <person name="Pitluck S."/>
            <person name="Woyke T."/>
            <person name="Stein L.Y."/>
            <person name="Murrell C."/>
        </authorList>
    </citation>
    <scope>NUCLEOTIDE SEQUENCE</scope>
    <source>
        <strain>MC09</strain>
    </source>
</reference>
<dbReference type="InterPro" id="IPR043128">
    <property type="entry name" value="Rev_trsase/Diguanyl_cyclase"/>
</dbReference>
<dbReference type="Pfam" id="PF00078">
    <property type="entry name" value="RVT_1"/>
    <property type="match status" value="1"/>
</dbReference>
<dbReference type="PANTHER" id="PTHR34047">
    <property type="entry name" value="NUCLEAR INTRON MATURASE 1, MITOCHONDRIAL-RELATED"/>
    <property type="match status" value="1"/>
</dbReference>
<evidence type="ECO:0000313" key="5">
    <source>
        <dbReference type="Proteomes" id="UP000008888"/>
    </source>
</evidence>
<accession>G0A706</accession>
<dbReference type="CDD" id="cd01651">
    <property type="entry name" value="RT_G2_intron"/>
    <property type="match status" value="1"/>
</dbReference>
<protein>
    <submittedName>
        <fullName evidence="4">RNA-directed DNA polymerase (Reverse transcriptase)</fullName>
    </submittedName>
</protein>
<sequence length="438" mass="50944">MTTTIERFTQWARENPQRQYTALMGLLSSPMELLACFDEQPGNKACGIDQVCKADYEVDVVARINALSSRLKRLSYQPKPSRRVYIPKSNGKVRPLGIPSFEDRIVQRQMAKILEAIWEPEFRNYSYGFRRNCNAHQALARLAEVITNENTQWIVEADIKGFFDNVNHDWLMKFLEYRIKDPIFLRIIRRFLKAGVLEDGVWRHEDTGTPQGGLISPVLANIYLHYVLDIWFERKFAKMCQGNAKVVRYADDFVVCFAREDDAKRFMTELQERLDQFGLEVEPSKTALIRFGSQAATSCGKDGAKRPATFDFLGFTHYVGKSRKGRFIVGRTTQRDRITKKLKEVNQKLAQLRLQGGKAMMLYARRHLVGHVAYYGVSGNARQISNYAYLISRVLFKWINRRSQRRSCNWAKFSKVLRAWMPSLQIQHNLYPKPLWMT</sequence>
<dbReference type="Proteomes" id="UP000008888">
    <property type="component" value="Chromosome"/>
</dbReference>